<dbReference type="EMBL" id="QZVT01000017">
    <property type="protein sequence ID" value="RJT75094.1"/>
    <property type="molecule type" value="Genomic_DNA"/>
</dbReference>
<dbReference type="RefSeq" id="WP_120150679.1">
    <property type="nucleotide sequence ID" value="NZ_QZVT01000017.1"/>
</dbReference>
<accession>A0A3A5M914</accession>
<evidence type="ECO:0000313" key="3">
    <source>
        <dbReference type="Proteomes" id="UP000272560"/>
    </source>
</evidence>
<evidence type="ECO:0000259" key="1">
    <source>
        <dbReference type="Pfam" id="PF25056"/>
    </source>
</evidence>
<gene>
    <name evidence="2" type="ORF">D6T63_18055</name>
</gene>
<feature type="domain" description="DUF7793" evidence="1">
    <location>
        <begin position="33"/>
        <end position="124"/>
    </location>
</feature>
<proteinExistence type="predicted"/>
<dbReference type="Pfam" id="PF25056">
    <property type="entry name" value="DUF7793"/>
    <property type="match status" value="1"/>
</dbReference>
<dbReference type="OrthoDB" id="4948115at2"/>
<dbReference type="Gene3D" id="3.40.1680.10">
    <property type="entry name" value="yp_829618.1 domain like"/>
    <property type="match status" value="1"/>
</dbReference>
<evidence type="ECO:0000313" key="2">
    <source>
        <dbReference type="EMBL" id="RJT75094.1"/>
    </source>
</evidence>
<name>A0A3A5M914_9MICC</name>
<reference evidence="2 3" key="1">
    <citation type="submission" date="2018-09" db="EMBL/GenBank/DDBJ databases">
        <title>Novel species of Arthrobacter.</title>
        <authorList>
            <person name="Liu Q."/>
            <person name="Xin Y.-H."/>
        </authorList>
    </citation>
    <scope>NUCLEOTIDE SEQUENCE [LARGE SCALE GENOMIC DNA]</scope>
    <source>
        <strain evidence="2 3">Hz2</strain>
    </source>
</reference>
<keyword evidence="3" id="KW-1185">Reference proteome</keyword>
<dbReference type="Gene3D" id="3.40.970.30">
    <property type="entry name" value="yp_829618.1 like domains"/>
    <property type="match status" value="1"/>
</dbReference>
<organism evidence="2 3">
    <name type="scientific">Arthrobacter cheniae</name>
    <dbReference type="NCBI Taxonomy" id="1258888"/>
    <lineage>
        <taxon>Bacteria</taxon>
        <taxon>Bacillati</taxon>
        <taxon>Actinomycetota</taxon>
        <taxon>Actinomycetes</taxon>
        <taxon>Micrococcales</taxon>
        <taxon>Micrococcaceae</taxon>
        <taxon>Arthrobacter</taxon>
    </lineage>
</organism>
<comment type="caution">
    <text evidence="2">The sequence shown here is derived from an EMBL/GenBank/DDBJ whole genome shotgun (WGS) entry which is preliminary data.</text>
</comment>
<sequence>MSNQDSVVHNFDVIPDFLVERIDLCAVRVSPTRHVAVTEEHALAILERSFELTEHRPYVMLVDMGLVDDVSRTARRVLMSARHILAAAMLGRTPMDRMLSAPYEDAVYPAQYFNDKQTAGQWLSLIHDLVCEDPIEHTMSLTVDLEPLKTWPRPRRTGY</sequence>
<protein>
    <recommendedName>
        <fullName evidence="1">DUF7793 domain-containing protein</fullName>
    </recommendedName>
</protein>
<dbReference type="Proteomes" id="UP000272560">
    <property type="component" value="Unassembled WGS sequence"/>
</dbReference>
<dbReference type="InterPro" id="IPR056695">
    <property type="entry name" value="DUF7793"/>
</dbReference>
<dbReference type="AlphaFoldDB" id="A0A3A5M914"/>